<dbReference type="SUPFAM" id="SSF52096">
    <property type="entry name" value="ClpP/crotonase"/>
    <property type="match status" value="1"/>
</dbReference>
<dbReference type="SUPFAM" id="SSF47090">
    <property type="entry name" value="PGBD-like"/>
    <property type="match status" value="1"/>
</dbReference>
<keyword evidence="4 5" id="KW-0720">Serine protease</keyword>
<dbReference type="PANTHER" id="PTHR32060:SF30">
    <property type="entry name" value="CARBOXY-TERMINAL PROCESSING PROTEASE CTPA"/>
    <property type="match status" value="1"/>
</dbReference>
<protein>
    <submittedName>
        <fullName evidence="8">S41 family peptidase</fullName>
    </submittedName>
</protein>
<dbReference type="InterPro" id="IPR055210">
    <property type="entry name" value="CtpA/B_N"/>
</dbReference>
<dbReference type="InterPro" id="IPR002477">
    <property type="entry name" value="Peptidoglycan-bd-like"/>
</dbReference>
<organism evidence="8 9">
    <name type="scientific">Paenibacillus spongiae</name>
    <dbReference type="NCBI Taxonomy" id="2909671"/>
    <lineage>
        <taxon>Bacteria</taxon>
        <taxon>Bacillati</taxon>
        <taxon>Bacillota</taxon>
        <taxon>Bacilli</taxon>
        <taxon>Bacillales</taxon>
        <taxon>Paenibacillaceae</taxon>
        <taxon>Paenibacillus</taxon>
    </lineage>
</organism>
<dbReference type="CDD" id="cd06782">
    <property type="entry name" value="cpPDZ_CPP-like"/>
    <property type="match status" value="1"/>
</dbReference>
<dbReference type="InterPro" id="IPR029045">
    <property type="entry name" value="ClpP/crotonase-like_dom_sf"/>
</dbReference>
<proteinExistence type="inferred from homology"/>
<dbReference type="Gene3D" id="1.10.101.10">
    <property type="entry name" value="PGBD-like superfamily/PGBD"/>
    <property type="match status" value="1"/>
</dbReference>
<sequence>MNIHGSQAVRQRRRLIMVLVIIAACAVGFAVGRFWMHVQNPIMQEREFRNLSYAYNQIMDGYLEGASPKSLVNGAIEGMVASLGDPYSVYLTEDKGEQFIQSYEDHFVGIGVTIREQDGEFIIEEVIKEAPAEKAGLKRGDVLLKVDGTPVKGMAFDKLMTTVRGQEGTVVKLQVRREGLAEPLELPVTRGSVPVHTVSFEMKEDGIGVITISRFADKTGDEFDSAIKALESKGMKKLLLDLRSNPGGLLEPTIHIANRFVPKGETILQVVYKDEKRVITHKSEQKEPWKLPIAVLVDGNTASSAEVLAAALKDTANAAVIGEQTFGKGVVQQFRQLSDGSVLKLTEAQWRSPDGQWIHKKGIKPTIAVPAPAYTLLPRLPAGLKLKEGDYGERVETVQQMLQVLGYDTGAPFGVFNAATTEAVKAFQRSEAIPADGIINDRTAYRMTTRLMEKFRAEDPQMLTAMEELRKTGG</sequence>
<dbReference type="Proteomes" id="UP001057877">
    <property type="component" value="Chromosome"/>
</dbReference>
<dbReference type="Pfam" id="PF03572">
    <property type="entry name" value="Peptidase_S41"/>
    <property type="match status" value="1"/>
</dbReference>
<keyword evidence="2 5" id="KW-0645">Protease</keyword>
<dbReference type="Pfam" id="PF01471">
    <property type="entry name" value="PG_binding_1"/>
    <property type="match status" value="1"/>
</dbReference>
<dbReference type="SUPFAM" id="SSF50156">
    <property type="entry name" value="PDZ domain-like"/>
    <property type="match status" value="1"/>
</dbReference>
<reference evidence="8" key="1">
    <citation type="submission" date="2022-01" db="EMBL/GenBank/DDBJ databases">
        <title>Paenibacillus spongiae sp. nov., isolated from marine sponge.</title>
        <authorList>
            <person name="Li Z."/>
            <person name="Zhang M."/>
        </authorList>
    </citation>
    <scope>NUCLEOTIDE SEQUENCE</scope>
    <source>
        <strain evidence="8">PHS-Z3</strain>
    </source>
</reference>
<dbReference type="Gene3D" id="3.90.226.10">
    <property type="entry name" value="2-enoyl-CoA Hydratase, Chain A, domain 1"/>
    <property type="match status" value="1"/>
</dbReference>
<keyword evidence="3 5" id="KW-0378">Hydrolase</keyword>
<keyword evidence="6" id="KW-0472">Membrane</keyword>
<evidence type="ECO:0000313" key="9">
    <source>
        <dbReference type="Proteomes" id="UP001057877"/>
    </source>
</evidence>
<dbReference type="EMBL" id="CP091430">
    <property type="protein sequence ID" value="UVI31459.1"/>
    <property type="molecule type" value="Genomic_DNA"/>
</dbReference>
<dbReference type="PANTHER" id="PTHR32060">
    <property type="entry name" value="TAIL-SPECIFIC PROTEASE"/>
    <property type="match status" value="1"/>
</dbReference>
<dbReference type="InterPro" id="IPR001478">
    <property type="entry name" value="PDZ"/>
</dbReference>
<dbReference type="InterPro" id="IPR036034">
    <property type="entry name" value="PDZ_sf"/>
</dbReference>
<keyword evidence="6" id="KW-0812">Transmembrane</keyword>
<evidence type="ECO:0000256" key="2">
    <source>
        <dbReference type="ARBA" id="ARBA00022670"/>
    </source>
</evidence>
<dbReference type="SMART" id="SM00245">
    <property type="entry name" value="TSPc"/>
    <property type="match status" value="1"/>
</dbReference>
<feature type="domain" description="PDZ" evidence="7">
    <location>
        <begin position="88"/>
        <end position="178"/>
    </location>
</feature>
<dbReference type="SMART" id="SM00228">
    <property type="entry name" value="PDZ"/>
    <property type="match status" value="1"/>
</dbReference>
<evidence type="ECO:0000259" key="7">
    <source>
        <dbReference type="PROSITE" id="PS50106"/>
    </source>
</evidence>
<dbReference type="PROSITE" id="PS50106">
    <property type="entry name" value="PDZ"/>
    <property type="match status" value="1"/>
</dbReference>
<dbReference type="NCBIfam" id="TIGR00225">
    <property type="entry name" value="prc"/>
    <property type="match status" value="1"/>
</dbReference>
<evidence type="ECO:0000256" key="3">
    <source>
        <dbReference type="ARBA" id="ARBA00022801"/>
    </source>
</evidence>
<comment type="similarity">
    <text evidence="1 5">Belongs to the peptidase S41A family.</text>
</comment>
<dbReference type="InterPro" id="IPR004447">
    <property type="entry name" value="Peptidase_S41A"/>
</dbReference>
<accession>A0ABY5SCF9</accession>
<dbReference type="Gene3D" id="2.30.42.10">
    <property type="match status" value="1"/>
</dbReference>
<evidence type="ECO:0000256" key="5">
    <source>
        <dbReference type="RuleBase" id="RU004404"/>
    </source>
</evidence>
<evidence type="ECO:0000256" key="4">
    <source>
        <dbReference type="ARBA" id="ARBA00022825"/>
    </source>
</evidence>
<dbReference type="InterPro" id="IPR005151">
    <property type="entry name" value="Tail-specific_protease"/>
</dbReference>
<evidence type="ECO:0000256" key="6">
    <source>
        <dbReference type="SAM" id="Phobius"/>
    </source>
</evidence>
<dbReference type="CDD" id="cd07560">
    <property type="entry name" value="Peptidase_S41_CPP"/>
    <property type="match status" value="1"/>
</dbReference>
<dbReference type="Pfam" id="PF17820">
    <property type="entry name" value="PDZ_6"/>
    <property type="match status" value="1"/>
</dbReference>
<name>A0ABY5SCF9_9BACL</name>
<dbReference type="Gene3D" id="3.30.750.44">
    <property type="match status" value="1"/>
</dbReference>
<keyword evidence="9" id="KW-1185">Reference proteome</keyword>
<dbReference type="InterPro" id="IPR041489">
    <property type="entry name" value="PDZ_6"/>
</dbReference>
<dbReference type="InterPro" id="IPR036365">
    <property type="entry name" value="PGBD-like_sf"/>
</dbReference>
<keyword evidence="6" id="KW-1133">Transmembrane helix</keyword>
<dbReference type="RefSeq" id="WP_258387521.1">
    <property type="nucleotide sequence ID" value="NZ_CP091430.1"/>
</dbReference>
<feature type="transmembrane region" description="Helical" evidence="6">
    <location>
        <begin position="15"/>
        <end position="36"/>
    </location>
</feature>
<gene>
    <name evidence="8" type="ORF">L1F29_06450</name>
</gene>
<evidence type="ECO:0000256" key="1">
    <source>
        <dbReference type="ARBA" id="ARBA00009179"/>
    </source>
</evidence>
<dbReference type="InterPro" id="IPR036366">
    <property type="entry name" value="PGBDSf"/>
</dbReference>
<dbReference type="Pfam" id="PF22694">
    <property type="entry name" value="CtpB_N-like"/>
    <property type="match status" value="1"/>
</dbReference>
<evidence type="ECO:0000313" key="8">
    <source>
        <dbReference type="EMBL" id="UVI31459.1"/>
    </source>
</evidence>